<dbReference type="KEGG" id="cput:CONPUDRAFT_168000"/>
<evidence type="ECO:0000313" key="2">
    <source>
        <dbReference type="Proteomes" id="UP000053558"/>
    </source>
</evidence>
<dbReference type="RefSeq" id="XP_007772305.1">
    <property type="nucleotide sequence ID" value="XM_007774115.1"/>
</dbReference>
<keyword evidence="2" id="KW-1185">Reference proteome</keyword>
<dbReference type="EMBL" id="JH711583">
    <property type="protein sequence ID" value="EIW78038.1"/>
    <property type="molecule type" value="Genomic_DNA"/>
</dbReference>
<dbReference type="OrthoDB" id="3041043at2759"/>
<dbReference type="Proteomes" id="UP000053558">
    <property type="component" value="Unassembled WGS sequence"/>
</dbReference>
<name>A0A5M3MFK7_CONPW</name>
<evidence type="ECO:0000313" key="1">
    <source>
        <dbReference type="EMBL" id="EIW78038.1"/>
    </source>
</evidence>
<comment type="caution">
    <text evidence="1">The sequence shown here is derived from an EMBL/GenBank/DDBJ whole genome shotgun (WGS) entry which is preliminary data.</text>
</comment>
<organism evidence="1 2">
    <name type="scientific">Coniophora puteana (strain RWD-64-598)</name>
    <name type="common">Brown rot fungus</name>
    <dbReference type="NCBI Taxonomy" id="741705"/>
    <lineage>
        <taxon>Eukaryota</taxon>
        <taxon>Fungi</taxon>
        <taxon>Dikarya</taxon>
        <taxon>Basidiomycota</taxon>
        <taxon>Agaricomycotina</taxon>
        <taxon>Agaricomycetes</taxon>
        <taxon>Agaricomycetidae</taxon>
        <taxon>Boletales</taxon>
        <taxon>Coniophorineae</taxon>
        <taxon>Coniophoraceae</taxon>
        <taxon>Coniophora</taxon>
    </lineage>
</organism>
<sequence length="434" mass="49566">MSQQNQNHHANQIFSRAPIYETILSELSPRQLIRTSWACQTAHDAVQAFIHHEYDVNRHLSRYFSDPLAFRSLQARTGTLISGSNALQFLDRSLYPEADLDVYTHSGHTLEVLDWLTEKAGYRFAPPEDRPTSSFHDIAGWSPAHRFTSQTSKPSGDYGGVKLRGLAHVFHYIKDSKDGGEPLRIQVMESEVNPLGTVLFFHSTCVMNIIAFDCAYSLYPVATYEERKSLLTIDQGVVGPVEKYTERGWEFCKTDVEDAKDIGSKPSLWYPGVERSVQDRYTWRVPLDVTGVAQRSPPSVSSKAVPWDPMVSNTWKMIYVKFFGRLAMGVSCVMVKSITFRYDYFLSDETLVKAMVDSGYVVQPDRQSVASRFVKLARMDEWPWLDGELPRYCKQAKEELERQKFIGSRGVRRLDEDVPRVSPLPNYFSFPESP</sequence>
<gene>
    <name evidence="1" type="ORF">CONPUDRAFT_168000</name>
</gene>
<dbReference type="GeneID" id="19205894"/>
<reference evidence="2" key="1">
    <citation type="journal article" date="2012" name="Science">
        <title>The Paleozoic origin of enzymatic lignin decomposition reconstructed from 31 fungal genomes.</title>
        <authorList>
            <person name="Floudas D."/>
            <person name="Binder M."/>
            <person name="Riley R."/>
            <person name="Barry K."/>
            <person name="Blanchette R.A."/>
            <person name="Henrissat B."/>
            <person name="Martinez A.T."/>
            <person name="Otillar R."/>
            <person name="Spatafora J.W."/>
            <person name="Yadav J.S."/>
            <person name="Aerts A."/>
            <person name="Benoit I."/>
            <person name="Boyd A."/>
            <person name="Carlson A."/>
            <person name="Copeland A."/>
            <person name="Coutinho P.M."/>
            <person name="de Vries R.P."/>
            <person name="Ferreira P."/>
            <person name="Findley K."/>
            <person name="Foster B."/>
            <person name="Gaskell J."/>
            <person name="Glotzer D."/>
            <person name="Gorecki P."/>
            <person name="Heitman J."/>
            <person name="Hesse C."/>
            <person name="Hori C."/>
            <person name="Igarashi K."/>
            <person name="Jurgens J.A."/>
            <person name="Kallen N."/>
            <person name="Kersten P."/>
            <person name="Kohler A."/>
            <person name="Kuees U."/>
            <person name="Kumar T.K.A."/>
            <person name="Kuo A."/>
            <person name="LaButti K."/>
            <person name="Larrondo L.F."/>
            <person name="Lindquist E."/>
            <person name="Ling A."/>
            <person name="Lombard V."/>
            <person name="Lucas S."/>
            <person name="Lundell T."/>
            <person name="Martin R."/>
            <person name="McLaughlin D.J."/>
            <person name="Morgenstern I."/>
            <person name="Morin E."/>
            <person name="Murat C."/>
            <person name="Nagy L.G."/>
            <person name="Nolan M."/>
            <person name="Ohm R.A."/>
            <person name="Patyshakuliyeva A."/>
            <person name="Rokas A."/>
            <person name="Ruiz-Duenas F.J."/>
            <person name="Sabat G."/>
            <person name="Salamov A."/>
            <person name="Samejima M."/>
            <person name="Schmutz J."/>
            <person name="Slot J.C."/>
            <person name="St John F."/>
            <person name="Stenlid J."/>
            <person name="Sun H."/>
            <person name="Sun S."/>
            <person name="Syed K."/>
            <person name="Tsang A."/>
            <person name="Wiebenga A."/>
            <person name="Young D."/>
            <person name="Pisabarro A."/>
            <person name="Eastwood D.C."/>
            <person name="Martin F."/>
            <person name="Cullen D."/>
            <person name="Grigoriev I.V."/>
            <person name="Hibbett D.S."/>
        </authorList>
    </citation>
    <scope>NUCLEOTIDE SEQUENCE [LARGE SCALE GENOMIC DNA]</scope>
    <source>
        <strain evidence="2">RWD-64-598 SS2</strain>
    </source>
</reference>
<protein>
    <submittedName>
        <fullName evidence="1">Uncharacterized protein</fullName>
    </submittedName>
</protein>
<accession>A0A5M3MFK7</accession>
<dbReference type="AlphaFoldDB" id="A0A5M3MFK7"/>
<dbReference type="OMA" id="NHHANQI"/>
<proteinExistence type="predicted"/>